<evidence type="ECO:0000313" key="3">
    <source>
        <dbReference type="Proteomes" id="UP000282818"/>
    </source>
</evidence>
<dbReference type="Proteomes" id="UP000282818">
    <property type="component" value="Unassembled WGS sequence"/>
</dbReference>
<feature type="chain" id="PRO_5019307905" evidence="1">
    <location>
        <begin position="21"/>
        <end position="234"/>
    </location>
</feature>
<keyword evidence="1" id="KW-0732">Signal</keyword>
<accession>A0A437QE70</accession>
<dbReference type="AlphaFoldDB" id="A0A437QE70"/>
<dbReference type="InterPro" id="IPR021457">
    <property type="entry name" value="DUF3108"/>
</dbReference>
<reference evidence="2 3" key="1">
    <citation type="submission" date="2019-01" db="EMBL/GenBank/DDBJ databases">
        <authorList>
            <person name="Chen W.-M."/>
        </authorList>
    </citation>
    <scope>NUCLEOTIDE SEQUENCE [LARGE SCALE GENOMIC DNA]</scope>
    <source>
        <strain evidence="2 3">HPM-16</strain>
    </source>
</reference>
<keyword evidence="3" id="KW-1185">Reference proteome</keyword>
<dbReference type="RefSeq" id="WP_127692988.1">
    <property type="nucleotide sequence ID" value="NZ_SACQ01000001.1"/>
</dbReference>
<protein>
    <submittedName>
        <fullName evidence="2">DUF3108 domain-containing protein</fullName>
    </submittedName>
</protein>
<sequence>MLIRTAGLFTTLLVSSVSLAQELPISPFKATYASKWDVGVALDGDVTRSLTKTEDGQWHFETQAAALVASIKESSKVAVTEQQITPLAYRYKRKVLGKKRLAELDFDWSALEVSNNVEGKPWKMAIPALTQDKLSYQLQMRLDLINKKQGPFTYQVADGGKLKTYHFSILDAERVTTPAGEYETVKVKMERGKNSDRITYIWFAPTLEYAIVKLEQTEPDGKKYALQLKSLEKL</sequence>
<gene>
    <name evidence="2" type="ORF">EOE65_03965</name>
</gene>
<comment type="caution">
    <text evidence="2">The sequence shown here is derived from an EMBL/GenBank/DDBJ whole genome shotgun (WGS) entry which is preliminary data.</text>
</comment>
<name>A0A437QE70_9GAMM</name>
<evidence type="ECO:0000256" key="1">
    <source>
        <dbReference type="SAM" id="SignalP"/>
    </source>
</evidence>
<evidence type="ECO:0000313" key="2">
    <source>
        <dbReference type="EMBL" id="RVU32820.1"/>
    </source>
</evidence>
<organism evidence="2 3">
    <name type="scientific">Neptunomonas marina</name>
    <dbReference type="NCBI Taxonomy" id="1815562"/>
    <lineage>
        <taxon>Bacteria</taxon>
        <taxon>Pseudomonadati</taxon>
        <taxon>Pseudomonadota</taxon>
        <taxon>Gammaproteobacteria</taxon>
        <taxon>Oceanospirillales</taxon>
        <taxon>Oceanospirillaceae</taxon>
        <taxon>Neptunomonas</taxon>
    </lineage>
</organism>
<feature type="signal peptide" evidence="1">
    <location>
        <begin position="1"/>
        <end position="20"/>
    </location>
</feature>
<dbReference type="Pfam" id="PF11306">
    <property type="entry name" value="DUF3108"/>
    <property type="match status" value="1"/>
</dbReference>
<dbReference type="EMBL" id="SACQ01000001">
    <property type="protein sequence ID" value="RVU32820.1"/>
    <property type="molecule type" value="Genomic_DNA"/>
</dbReference>
<proteinExistence type="predicted"/>
<dbReference type="Gene3D" id="2.40.360.20">
    <property type="match status" value="1"/>
</dbReference>